<dbReference type="AlphaFoldDB" id="A0A087USV1"/>
<evidence type="ECO:0000313" key="1">
    <source>
        <dbReference type="EMBL" id="KFM80440.1"/>
    </source>
</evidence>
<gene>
    <name evidence="1" type="ORF">X975_03331</name>
</gene>
<feature type="non-terminal residue" evidence="1">
    <location>
        <position position="1"/>
    </location>
</feature>
<dbReference type="Proteomes" id="UP000054359">
    <property type="component" value="Unassembled WGS sequence"/>
</dbReference>
<feature type="non-terminal residue" evidence="1">
    <location>
        <position position="29"/>
    </location>
</feature>
<reference evidence="1 2" key="1">
    <citation type="submission" date="2013-11" db="EMBL/GenBank/DDBJ databases">
        <title>Genome sequencing of Stegodyphus mimosarum.</title>
        <authorList>
            <person name="Bechsgaard J."/>
        </authorList>
    </citation>
    <scope>NUCLEOTIDE SEQUENCE [LARGE SCALE GENOMIC DNA]</scope>
</reference>
<protein>
    <submittedName>
        <fullName evidence="1">Uncharacterized protein</fullName>
    </submittedName>
</protein>
<dbReference type="EMBL" id="KK121417">
    <property type="protein sequence ID" value="KFM80440.1"/>
    <property type="molecule type" value="Genomic_DNA"/>
</dbReference>
<proteinExistence type="predicted"/>
<sequence length="29" mass="3143">GATLCTYSRGTGSSYNEGNLHFSNECRSM</sequence>
<name>A0A087USV1_STEMI</name>
<keyword evidence="2" id="KW-1185">Reference proteome</keyword>
<organism evidence="1 2">
    <name type="scientific">Stegodyphus mimosarum</name>
    <name type="common">African social velvet spider</name>
    <dbReference type="NCBI Taxonomy" id="407821"/>
    <lineage>
        <taxon>Eukaryota</taxon>
        <taxon>Metazoa</taxon>
        <taxon>Ecdysozoa</taxon>
        <taxon>Arthropoda</taxon>
        <taxon>Chelicerata</taxon>
        <taxon>Arachnida</taxon>
        <taxon>Araneae</taxon>
        <taxon>Araneomorphae</taxon>
        <taxon>Entelegynae</taxon>
        <taxon>Eresoidea</taxon>
        <taxon>Eresidae</taxon>
        <taxon>Stegodyphus</taxon>
    </lineage>
</organism>
<evidence type="ECO:0000313" key="2">
    <source>
        <dbReference type="Proteomes" id="UP000054359"/>
    </source>
</evidence>
<accession>A0A087USV1</accession>